<sequence length="144" mass="15162">MDATYSLVPGVPSVDDYLRLRRASGLTPRSAEAAHAGLPRTVVGVIVRHGETVVGMGRVVGDGLFYLLVDIAVDPAHQKKGIGKALVGRLMDELGKVSPAEAYVGLFADGEACHLYAKFGFEPTAPASLGMARWIASRVGSVRS</sequence>
<dbReference type="Gene3D" id="3.40.630.30">
    <property type="match status" value="1"/>
</dbReference>
<dbReference type="PROSITE" id="PS51186">
    <property type="entry name" value="GNAT"/>
    <property type="match status" value="1"/>
</dbReference>
<accession>A0ABT6BC84</accession>
<dbReference type="InterPro" id="IPR000182">
    <property type="entry name" value="GNAT_dom"/>
</dbReference>
<dbReference type="SUPFAM" id="SSF55729">
    <property type="entry name" value="Acyl-CoA N-acyltransferases (Nat)"/>
    <property type="match status" value="1"/>
</dbReference>
<name>A0ABT6BC84_9GAMM</name>
<comment type="caution">
    <text evidence="2">The sequence shown here is derived from an EMBL/GenBank/DDBJ whole genome shotgun (WGS) entry which is preliminary data.</text>
</comment>
<proteinExistence type="predicted"/>
<dbReference type="InterPro" id="IPR053144">
    <property type="entry name" value="Acetyltransferase_Butenolide"/>
</dbReference>
<dbReference type="Proteomes" id="UP001528850">
    <property type="component" value="Unassembled WGS sequence"/>
</dbReference>
<evidence type="ECO:0000313" key="3">
    <source>
        <dbReference type="Proteomes" id="UP001528850"/>
    </source>
</evidence>
<dbReference type="EMBL" id="JARJJS010000002">
    <property type="protein sequence ID" value="MDF4025736.1"/>
    <property type="molecule type" value="Genomic_DNA"/>
</dbReference>
<organism evidence="2 3">
    <name type="scientific">Luteibacter sahnii</name>
    <dbReference type="NCBI Taxonomy" id="3021977"/>
    <lineage>
        <taxon>Bacteria</taxon>
        <taxon>Pseudomonadati</taxon>
        <taxon>Pseudomonadota</taxon>
        <taxon>Gammaproteobacteria</taxon>
        <taxon>Lysobacterales</taxon>
        <taxon>Rhodanobacteraceae</taxon>
        <taxon>Luteibacter</taxon>
    </lineage>
</organism>
<dbReference type="Pfam" id="PF13508">
    <property type="entry name" value="Acetyltransf_7"/>
    <property type="match status" value="1"/>
</dbReference>
<dbReference type="CDD" id="cd04301">
    <property type="entry name" value="NAT_SF"/>
    <property type="match status" value="1"/>
</dbReference>
<dbReference type="PANTHER" id="PTHR43233:SF1">
    <property type="entry name" value="FAMILY N-ACETYLTRANSFERASE, PUTATIVE (AFU_ORTHOLOGUE AFUA_6G03350)-RELATED"/>
    <property type="match status" value="1"/>
</dbReference>
<dbReference type="InterPro" id="IPR016181">
    <property type="entry name" value="Acyl_CoA_acyltransferase"/>
</dbReference>
<evidence type="ECO:0000313" key="2">
    <source>
        <dbReference type="EMBL" id="MDF4025736.1"/>
    </source>
</evidence>
<feature type="domain" description="N-acetyltransferase" evidence="1">
    <location>
        <begin position="3"/>
        <end position="140"/>
    </location>
</feature>
<protein>
    <submittedName>
        <fullName evidence="2">GNAT family N-acetyltransferase</fullName>
    </submittedName>
</protein>
<reference evidence="2 3" key="1">
    <citation type="journal article" date="2024" name="Curr. Microbiol.">
        <title>Luteibacter sahnii sp. nov., A Novel Yellow-Colored Xanthomonadin Pigment Producing Probiotic Bacterium from Healthy Rice Seed Microbiome.</title>
        <authorList>
            <person name="Jaiswal G."/>
            <person name="Rana R."/>
            <person name="Nayak P.K."/>
            <person name="Chouhan R."/>
            <person name="Gandhi S.G."/>
            <person name="Patel H.K."/>
            <person name="Patil P.B."/>
        </authorList>
    </citation>
    <scope>NUCLEOTIDE SEQUENCE [LARGE SCALE GENOMIC DNA]</scope>
    <source>
        <strain evidence="2 3">PPL201</strain>
    </source>
</reference>
<evidence type="ECO:0000259" key="1">
    <source>
        <dbReference type="PROSITE" id="PS51186"/>
    </source>
</evidence>
<keyword evidence="3" id="KW-1185">Reference proteome</keyword>
<dbReference type="PANTHER" id="PTHR43233">
    <property type="entry name" value="FAMILY N-ACETYLTRANSFERASE, PUTATIVE (AFU_ORTHOLOGUE AFUA_6G03350)-RELATED"/>
    <property type="match status" value="1"/>
</dbReference>
<gene>
    <name evidence="2" type="ORF">P3W24_12235</name>
</gene>